<evidence type="ECO:0000256" key="5">
    <source>
        <dbReference type="ARBA" id="ARBA00034808"/>
    </source>
</evidence>
<feature type="region of interest" description="Disordered" evidence="6">
    <location>
        <begin position="60"/>
        <end position="80"/>
    </location>
</feature>
<feature type="region of interest" description="Disordered" evidence="6">
    <location>
        <begin position="112"/>
        <end position="131"/>
    </location>
</feature>
<dbReference type="SUPFAM" id="SSF52540">
    <property type="entry name" value="P-loop containing nucleoside triphosphate hydrolases"/>
    <property type="match status" value="1"/>
</dbReference>
<dbReference type="AlphaFoldDB" id="A0AAD6Y577"/>
<comment type="catalytic activity">
    <reaction evidence="4">
        <text>Couples ATP hydrolysis with the unwinding of duplex DNA by translocating in the 3'-5' direction.</text>
        <dbReference type="EC" id="5.6.2.4"/>
    </reaction>
</comment>
<keyword evidence="3" id="KW-0413">Isomerase</keyword>
<comment type="caution">
    <text evidence="8">The sequence shown here is derived from an EMBL/GenBank/DDBJ whole genome shotgun (WGS) entry which is preliminary data.</text>
</comment>
<dbReference type="InterPro" id="IPR027417">
    <property type="entry name" value="P-loop_NTPase"/>
</dbReference>
<dbReference type="GO" id="GO:0005694">
    <property type="term" value="C:chromosome"/>
    <property type="evidence" value="ECO:0007669"/>
    <property type="project" value="TreeGrafter"/>
</dbReference>
<dbReference type="EC" id="5.6.2.4" evidence="5"/>
<comment type="similarity">
    <text evidence="1">Belongs to the helicase family. RecQ subfamily.</text>
</comment>
<dbReference type="GO" id="GO:0005737">
    <property type="term" value="C:cytoplasm"/>
    <property type="evidence" value="ECO:0007669"/>
    <property type="project" value="TreeGrafter"/>
</dbReference>
<evidence type="ECO:0000313" key="9">
    <source>
        <dbReference type="Proteomes" id="UP001219525"/>
    </source>
</evidence>
<evidence type="ECO:0000256" key="4">
    <source>
        <dbReference type="ARBA" id="ARBA00034617"/>
    </source>
</evidence>
<dbReference type="InterPro" id="IPR011545">
    <property type="entry name" value="DEAD/DEAH_box_helicase_dom"/>
</dbReference>
<dbReference type="Pfam" id="PF00270">
    <property type="entry name" value="DEAD"/>
    <property type="match status" value="1"/>
</dbReference>
<dbReference type="EMBL" id="JARJCW010000065">
    <property type="protein sequence ID" value="KAJ7199925.1"/>
    <property type="molecule type" value="Genomic_DNA"/>
</dbReference>
<feature type="domain" description="DEAD/DEAH-box helicase" evidence="7">
    <location>
        <begin position="184"/>
        <end position="246"/>
    </location>
</feature>
<feature type="region of interest" description="Disordered" evidence="6">
    <location>
        <begin position="1"/>
        <end position="36"/>
    </location>
</feature>
<dbReference type="GO" id="GO:0009378">
    <property type="term" value="F:four-way junction helicase activity"/>
    <property type="evidence" value="ECO:0007669"/>
    <property type="project" value="TreeGrafter"/>
</dbReference>
<dbReference type="GO" id="GO:0000724">
    <property type="term" value="P:double-strand break repair via homologous recombination"/>
    <property type="evidence" value="ECO:0007669"/>
    <property type="project" value="TreeGrafter"/>
</dbReference>
<evidence type="ECO:0000256" key="6">
    <source>
        <dbReference type="SAM" id="MobiDB-lite"/>
    </source>
</evidence>
<gene>
    <name evidence="8" type="ORF">GGX14DRAFT_400929</name>
</gene>
<name>A0AAD6Y577_9AGAR</name>
<dbReference type="PANTHER" id="PTHR13710:SF105">
    <property type="entry name" value="ATP-DEPENDENT DNA HELICASE Q1"/>
    <property type="match status" value="1"/>
</dbReference>
<feature type="region of interest" description="Disordered" evidence="6">
    <location>
        <begin position="371"/>
        <end position="399"/>
    </location>
</feature>
<reference evidence="8" key="1">
    <citation type="submission" date="2023-03" db="EMBL/GenBank/DDBJ databases">
        <title>Massive genome expansion in bonnet fungi (Mycena s.s.) driven by repeated elements and novel gene families across ecological guilds.</title>
        <authorList>
            <consortium name="Lawrence Berkeley National Laboratory"/>
            <person name="Harder C.B."/>
            <person name="Miyauchi S."/>
            <person name="Viragh M."/>
            <person name="Kuo A."/>
            <person name="Thoen E."/>
            <person name="Andreopoulos B."/>
            <person name="Lu D."/>
            <person name="Skrede I."/>
            <person name="Drula E."/>
            <person name="Henrissat B."/>
            <person name="Morin E."/>
            <person name="Kohler A."/>
            <person name="Barry K."/>
            <person name="LaButti K."/>
            <person name="Morin E."/>
            <person name="Salamov A."/>
            <person name="Lipzen A."/>
            <person name="Mereny Z."/>
            <person name="Hegedus B."/>
            <person name="Baldrian P."/>
            <person name="Stursova M."/>
            <person name="Weitz H."/>
            <person name="Taylor A."/>
            <person name="Grigoriev I.V."/>
            <person name="Nagy L.G."/>
            <person name="Martin F."/>
            <person name="Kauserud H."/>
        </authorList>
    </citation>
    <scope>NUCLEOTIDE SEQUENCE</scope>
    <source>
        <strain evidence="8">9144</strain>
    </source>
</reference>
<dbReference type="GO" id="GO:0005524">
    <property type="term" value="F:ATP binding"/>
    <property type="evidence" value="ECO:0007669"/>
    <property type="project" value="InterPro"/>
</dbReference>
<accession>A0AAD6Y577</accession>
<feature type="compositionally biased region" description="Polar residues" evidence="6">
    <location>
        <begin position="1"/>
        <end position="25"/>
    </location>
</feature>
<dbReference type="GO" id="GO:0003677">
    <property type="term" value="F:DNA binding"/>
    <property type="evidence" value="ECO:0007669"/>
    <property type="project" value="UniProtKB-KW"/>
</dbReference>
<evidence type="ECO:0000259" key="7">
    <source>
        <dbReference type="Pfam" id="PF00270"/>
    </source>
</evidence>
<keyword evidence="9" id="KW-1185">Reference proteome</keyword>
<sequence length="829" mass="90852">MGLRPRNTSAGVTRISRQGRGSSNRQIRESHSTEVSPIVQSGKMELGHQKWDSAIKIKSDLRRNGAGGPSSNGAAVSRLSREVTSLKQQIGRQSGQLDELKHLLIRVLRQDGSSATKDHTSHSPVLSADDGPGTFAAQMTFSGSSSSNFGEPMSAEDPSGVSIDAMQLLNQFFDKPEGVTWKSPAQEEAVTLALEWKRNFVASPNTGEGKSLIYQLPAFREQGQFTVVMCPNKSLLNNQRESSEAKGLVCMQWKVEHALFDLSSITNIVYVALELAATRTFIPLPILITERLPGSWTDIQTTSPVFLLTRDTSSSMIRAFAPTGRGRHATAYPGSSVPFPAALAPVYPAPDTTRDESQRFYLSTAEAPRGIGTGKPVGMPATTRTRTRGGCAPVPAGTGTRVEYGGKELKEHAPGISRIVNGHLGQAGISAQPASLYPRVTRVYPTLPVPVPARVKPVYPRGYGLPVPMPSNVVIFVDFPPNLFHIAQGAGRGRNGETLVLLLHTRTYMPYFRHPGDPDFPMQGEALDLYSNHLCRRREFGKAFNDAPQTCDAIGGLSCDICDPKQELIVAIRFILDPTAPPPPPLTLPVAVGADEDLWHDLSDGLFDNEAIMTYDSALVESKASTSKITVPALGPIIPSTEIEQDADVFTRLIGSKDDRLTVVGELYQKLEGNCAACWALKGHLESETFGFKHIKFQTCLESSLVRTDVKGDDRARDFKKSINFPKNFTVCFKCGFPQDDRLQTFGHRPFTRDGPRCNRLGAVHVIVWIIRNTPVYWEAASKFFELPFNMPDAGFAKWLVSHPQPVLQRNFGAEMVAWLASKYHITLF</sequence>
<dbReference type="Gene3D" id="3.40.50.300">
    <property type="entry name" value="P-loop containing nucleotide triphosphate hydrolases"/>
    <property type="match status" value="1"/>
</dbReference>
<keyword evidence="2" id="KW-0238">DNA-binding</keyword>
<organism evidence="8 9">
    <name type="scientific">Mycena pura</name>
    <dbReference type="NCBI Taxonomy" id="153505"/>
    <lineage>
        <taxon>Eukaryota</taxon>
        <taxon>Fungi</taxon>
        <taxon>Dikarya</taxon>
        <taxon>Basidiomycota</taxon>
        <taxon>Agaricomycotina</taxon>
        <taxon>Agaricomycetes</taxon>
        <taxon>Agaricomycetidae</taxon>
        <taxon>Agaricales</taxon>
        <taxon>Marasmiineae</taxon>
        <taxon>Mycenaceae</taxon>
        <taxon>Mycena</taxon>
    </lineage>
</organism>
<protein>
    <recommendedName>
        <fullName evidence="5">DNA 3'-5' helicase</fullName>
        <ecNumber evidence="5">5.6.2.4</ecNumber>
    </recommendedName>
</protein>
<evidence type="ECO:0000256" key="1">
    <source>
        <dbReference type="ARBA" id="ARBA00005446"/>
    </source>
</evidence>
<dbReference type="GO" id="GO:0043138">
    <property type="term" value="F:3'-5' DNA helicase activity"/>
    <property type="evidence" value="ECO:0007669"/>
    <property type="project" value="UniProtKB-EC"/>
</dbReference>
<evidence type="ECO:0000256" key="2">
    <source>
        <dbReference type="ARBA" id="ARBA00023125"/>
    </source>
</evidence>
<evidence type="ECO:0000256" key="3">
    <source>
        <dbReference type="ARBA" id="ARBA00023235"/>
    </source>
</evidence>
<dbReference type="PANTHER" id="PTHR13710">
    <property type="entry name" value="DNA HELICASE RECQ FAMILY MEMBER"/>
    <property type="match status" value="1"/>
</dbReference>
<evidence type="ECO:0000313" key="8">
    <source>
        <dbReference type="EMBL" id="KAJ7199925.1"/>
    </source>
</evidence>
<dbReference type="Proteomes" id="UP001219525">
    <property type="component" value="Unassembled WGS sequence"/>
</dbReference>
<proteinExistence type="inferred from homology"/>